<keyword evidence="3" id="KW-1185">Reference proteome</keyword>
<evidence type="ECO:0000313" key="3">
    <source>
        <dbReference type="Proteomes" id="UP000054538"/>
    </source>
</evidence>
<dbReference type="InParanoid" id="A0A0D0DYU2"/>
<dbReference type="AlphaFoldDB" id="A0A0D0DYU2"/>
<dbReference type="HOGENOM" id="CLU_1070226_0_0_1"/>
<proteinExistence type="predicted"/>
<dbReference type="OrthoDB" id="3249986at2759"/>
<evidence type="ECO:0000256" key="1">
    <source>
        <dbReference type="SAM" id="Phobius"/>
    </source>
</evidence>
<name>A0A0D0DYU2_9AGAM</name>
<reference evidence="2 3" key="1">
    <citation type="submission" date="2014-04" db="EMBL/GenBank/DDBJ databases">
        <authorList>
            <consortium name="DOE Joint Genome Institute"/>
            <person name="Kuo A."/>
            <person name="Kohler A."/>
            <person name="Jargeat P."/>
            <person name="Nagy L.G."/>
            <person name="Floudas D."/>
            <person name="Copeland A."/>
            <person name="Barry K.W."/>
            <person name="Cichocki N."/>
            <person name="Veneault-Fourrey C."/>
            <person name="LaButti K."/>
            <person name="Lindquist E.A."/>
            <person name="Lipzen A."/>
            <person name="Lundell T."/>
            <person name="Morin E."/>
            <person name="Murat C."/>
            <person name="Sun H."/>
            <person name="Tunlid A."/>
            <person name="Henrissat B."/>
            <person name="Grigoriev I.V."/>
            <person name="Hibbett D.S."/>
            <person name="Martin F."/>
            <person name="Nordberg H.P."/>
            <person name="Cantor M.N."/>
            <person name="Hua S.X."/>
        </authorList>
    </citation>
    <scope>NUCLEOTIDE SEQUENCE [LARGE SCALE GENOMIC DNA]</scope>
    <source>
        <strain evidence="2 3">Ve08.2h10</strain>
    </source>
</reference>
<keyword evidence="1" id="KW-0812">Transmembrane</keyword>
<dbReference type="EMBL" id="KN824823">
    <property type="protein sequence ID" value="KIL01044.1"/>
    <property type="molecule type" value="Genomic_DNA"/>
</dbReference>
<protein>
    <submittedName>
        <fullName evidence="2">Uncharacterized protein</fullName>
    </submittedName>
</protein>
<reference evidence="3" key="2">
    <citation type="submission" date="2015-01" db="EMBL/GenBank/DDBJ databases">
        <title>Evolutionary Origins and Diversification of the Mycorrhizal Mutualists.</title>
        <authorList>
            <consortium name="DOE Joint Genome Institute"/>
            <consortium name="Mycorrhizal Genomics Consortium"/>
            <person name="Kohler A."/>
            <person name="Kuo A."/>
            <person name="Nagy L.G."/>
            <person name="Floudas D."/>
            <person name="Copeland A."/>
            <person name="Barry K.W."/>
            <person name="Cichocki N."/>
            <person name="Veneault-Fourrey C."/>
            <person name="LaButti K."/>
            <person name="Lindquist E.A."/>
            <person name="Lipzen A."/>
            <person name="Lundell T."/>
            <person name="Morin E."/>
            <person name="Murat C."/>
            <person name="Riley R."/>
            <person name="Ohm R."/>
            <person name="Sun H."/>
            <person name="Tunlid A."/>
            <person name="Henrissat B."/>
            <person name="Grigoriev I.V."/>
            <person name="Hibbett D.S."/>
            <person name="Martin F."/>
        </authorList>
    </citation>
    <scope>NUCLEOTIDE SEQUENCE [LARGE SCALE GENOMIC DNA]</scope>
    <source>
        <strain evidence="3">Ve08.2h10</strain>
    </source>
</reference>
<evidence type="ECO:0000313" key="2">
    <source>
        <dbReference type="EMBL" id="KIL01044.1"/>
    </source>
</evidence>
<organism evidence="2 3">
    <name type="scientific">Paxillus rubicundulus Ve08.2h10</name>
    <dbReference type="NCBI Taxonomy" id="930991"/>
    <lineage>
        <taxon>Eukaryota</taxon>
        <taxon>Fungi</taxon>
        <taxon>Dikarya</taxon>
        <taxon>Basidiomycota</taxon>
        <taxon>Agaricomycotina</taxon>
        <taxon>Agaricomycetes</taxon>
        <taxon>Agaricomycetidae</taxon>
        <taxon>Boletales</taxon>
        <taxon>Paxilineae</taxon>
        <taxon>Paxillaceae</taxon>
        <taxon>Paxillus</taxon>
    </lineage>
</organism>
<gene>
    <name evidence="2" type="ORF">PAXRUDRAFT_29396</name>
</gene>
<accession>A0A0D0DYU2</accession>
<keyword evidence="1" id="KW-0472">Membrane</keyword>
<sequence length="287" mass="31915">MPPSPPSLITTRIALTHAVLTLIHPSISHNSPFPLPVHLPAELHTLIRTHLRIHIARSLLASLHRSLHSTLSTLCDDCKSYYAHVFGQRVVDWPVIRAGRGCHCDDIGLQLPRWGTNDGCNEPNFELRSLVGDKEPPAYFLAHVQHTLAAYISVDPHFPYADMSVTASADLDALLSRVLSTFRCRLVPAPATRKWEVDDDVFIIPFFRPSDCEYSSSLLCRLQLELELPIHTDLLAHSSLHPMKAITRYHSNSISASLISFIVATFTAPIAFAFALGYISAYIQPAK</sequence>
<feature type="transmembrane region" description="Helical" evidence="1">
    <location>
        <begin position="258"/>
        <end position="283"/>
    </location>
</feature>
<dbReference type="Proteomes" id="UP000054538">
    <property type="component" value="Unassembled WGS sequence"/>
</dbReference>
<keyword evidence="1" id="KW-1133">Transmembrane helix</keyword>